<keyword evidence="2" id="KW-1185">Reference proteome</keyword>
<proteinExistence type="predicted"/>
<evidence type="ECO:0000313" key="1">
    <source>
        <dbReference type="EMBL" id="QDT27076.1"/>
    </source>
</evidence>
<organism evidence="1 2">
    <name type="scientific">Gimesia panareensis</name>
    <dbReference type="NCBI Taxonomy" id="2527978"/>
    <lineage>
        <taxon>Bacteria</taxon>
        <taxon>Pseudomonadati</taxon>
        <taxon>Planctomycetota</taxon>
        <taxon>Planctomycetia</taxon>
        <taxon>Planctomycetales</taxon>
        <taxon>Planctomycetaceae</taxon>
        <taxon>Gimesia</taxon>
    </lineage>
</organism>
<accession>A0A517Q666</accession>
<gene>
    <name evidence="1" type="ORF">Enr10x_23900</name>
</gene>
<dbReference type="Proteomes" id="UP000315647">
    <property type="component" value="Chromosome"/>
</dbReference>
<dbReference type="AlphaFoldDB" id="A0A517Q666"/>
<protein>
    <submittedName>
        <fullName evidence="1">Uncharacterized protein</fullName>
    </submittedName>
</protein>
<dbReference type="RefSeq" id="WP_145449145.1">
    <property type="nucleotide sequence ID" value="NZ_CP037421.1"/>
</dbReference>
<dbReference type="EMBL" id="CP037421">
    <property type="protein sequence ID" value="QDT27076.1"/>
    <property type="molecule type" value="Genomic_DNA"/>
</dbReference>
<evidence type="ECO:0000313" key="2">
    <source>
        <dbReference type="Proteomes" id="UP000315647"/>
    </source>
</evidence>
<reference evidence="1 2" key="1">
    <citation type="submission" date="2019-03" db="EMBL/GenBank/DDBJ databases">
        <title>Deep-cultivation of Planctomycetes and their phenomic and genomic characterization uncovers novel biology.</title>
        <authorList>
            <person name="Wiegand S."/>
            <person name="Jogler M."/>
            <person name="Boedeker C."/>
            <person name="Pinto D."/>
            <person name="Vollmers J."/>
            <person name="Rivas-Marin E."/>
            <person name="Kohn T."/>
            <person name="Peeters S.H."/>
            <person name="Heuer A."/>
            <person name="Rast P."/>
            <person name="Oberbeckmann S."/>
            <person name="Bunk B."/>
            <person name="Jeske O."/>
            <person name="Meyerdierks A."/>
            <person name="Storesund J.E."/>
            <person name="Kallscheuer N."/>
            <person name="Luecker S."/>
            <person name="Lage O.M."/>
            <person name="Pohl T."/>
            <person name="Merkel B.J."/>
            <person name="Hornburger P."/>
            <person name="Mueller R.-W."/>
            <person name="Bruemmer F."/>
            <person name="Labrenz M."/>
            <person name="Spormann A.M."/>
            <person name="Op den Camp H."/>
            <person name="Overmann J."/>
            <person name="Amann R."/>
            <person name="Jetten M.S.M."/>
            <person name="Mascher T."/>
            <person name="Medema M.H."/>
            <person name="Devos D.P."/>
            <person name="Kaster A.-K."/>
            <person name="Ovreas L."/>
            <person name="Rohde M."/>
            <person name="Galperin M.Y."/>
            <person name="Jogler C."/>
        </authorList>
    </citation>
    <scope>NUCLEOTIDE SEQUENCE [LARGE SCALE GENOMIC DNA]</scope>
    <source>
        <strain evidence="1 2">Enr10</strain>
    </source>
</reference>
<sequence>MLQNASQGGGVLVLGNSRTEEMRGVLQSVQAAFPKKEIVSVSKLSELDAQTVQPELVLICQNWPDEFSGQTLTKLVRKFPVSRFLCCFSVWCEADGRTRNQWPVSIRVPARAANFRIRQEAEVIRGTAPAYPLTAGRDEIFQYQVESGLEATTGSLAGKRVGVISADPPYREMLEALVVSWGGTIAVSSLLCQADLWLYDLDPWEVVQTRLLTQGEMPACIGLMGLFHPETETAARLLGVDTVVSKLAPEQELFAAVTQGLQLKVTPQAER</sequence>
<name>A0A517Q666_9PLAN</name>